<evidence type="ECO:0000313" key="2">
    <source>
        <dbReference type="WBParaSite" id="JU765_v2.g2526.t1"/>
    </source>
</evidence>
<protein>
    <submittedName>
        <fullName evidence="2">Uncharacterized protein</fullName>
    </submittedName>
</protein>
<name>A0AC34R1B9_9BILA</name>
<organism evidence="1 2">
    <name type="scientific">Panagrolaimus sp. JU765</name>
    <dbReference type="NCBI Taxonomy" id="591449"/>
    <lineage>
        <taxon>Eukaryota</taxon>
        <taxon>Metazoa</taxon>
        <taxon>Ecdysozoa</taxon>
        <taxon>Nematoda</taxon>
        <taxon>Chromadorea</taxon>
        <taxon>Rhabditida</taxon>
        <taxon>Tylenchina</taxon>
        <taxon>Panagrolaimomorpha</taxon>
        <taxon>Panagrolaimoidea</taxon>
        <taxon>Panagrolaimidae</taxon>
        <taxon>Panagrolaimus</taxon>
    </lineage>
</organism>
<reference evidence="2" key="1">
    <citation type="submission" date="2022-11" db="UniProtKB">
        <authorList>
            <consortium name="WormBaseParasite"/>
        </authorList>
    </citation>
    <scope>IDENTIFICATION</scope>
</reference>
<sequence>NIFDGNDLFATPNSGICERTYVVSRSAHDNVPIIDFTEDATFTTPFIKKQLAPDAAKLLENRVKESSQEAKENFVEKSRNVNTVRRVGINLATPPRTPQAWSKKLPTAFVLTPRLEKLAEPKRVVKPSENPSDKCKFHRHRGPLSKFVDTTKMSKREHDEYLKFLKNGCSCCK</sequence>
<proteinExistence type="predicted"/>
<accession>A0AC34R1B9</accession>
<dbReference type="Proteomes" id="UP000887576">
    <property type="component" value="Unplaced"/>
</dbReference>
<evidence type="ECO:0000313" key="1">
    <source>
        <dbReference type="Proteomes" id="UP000887576"/>
    </source>
</evidence>
<dbReference type="WBParaSite" id="JU765_v2.g2526.t1">
    <property type="protein sequence ID" value="JU765_v2.g2526.t1"/>
    <property type="gene ID" value="JU765_v2.g2526"/>
</dbReference>